<comment type="caution">
    <text evidence="1">The sequence shown here is derived from an EMBL/GenBank/DDBJ whole genome shotgun (WGS) entry which is preliminary data.</text>
</comment>
<dbReference type="Proteomes" id="UP001565283">
    <property type="component" value="Unassembled WGS sequence"/>
</dbReference>
<dbReference type="EMBL" id="JBCLSH010000013">
    <property type="protein sequence ID" value="MEY8443661.1"/>
    <property type="molecule type" value="Genomic_DNA"/>
</dbReference>
<keyword evidence="2" id="KW-1185">Reference proteome</keyword>
<organism evidence="1 2">
    <name type="scientific">Lactococcus ileimucosae</name>
    <dbReference type="NCBI Taxonomy" id="2941329"/>
    <lineage>
        <taxon>Bacteria</taxon>
        <taxon>Bacillati</taxon>
        <taxon>Bacillota</taxon>
        <taxon>Bacilli</taxon>
        <taxon>Lactobacillales</taxon>
        <taxon>Streptococcaceae</taxon>
        <taxon>Lactococcus</taxon>
    </lineage>
</organism>
<name>A0ABV4D284_9LACT</name>
<dbReference type="RefSeq" id="WP_369948280.1">
    <property type="nucleotide sequence ID" value="NZ_JBCLSH010000013.1"/>
</dbReference>
<sequence>MNSLENWNSKLSALRENIQKYESTGDEGSVIYRLAQVRMYDNLYVLTDADLARGIGISRQKLKNILKGLKDKNPIV</sequence>
<evidence type="ECO:0000313" key="1">
    <source>
        <dbReference type="EMBL" id="MEY8443661.1"/>
    </source>
</evidence>
<protein>
    <submittedName>
        <fullName evidence="1">Uncharacterized protein</fullName>
    </submittedName>
</protein>
<proteinExistence type="predicted"/>
<evidence type="ECO:0000313" key="2">
    <source>
        <dbReference type="Proteomes" id="UP001565283"/>
    </source>
</evidence>
<reference evidence="1 2" key="1">
    <citation type="submission" date="2024-03" db="EMBL/GenBank/DDBJ databases">
        <title>Mouse gut bacterial collection (mGBC) of GemPharmatech.</title>
        <authorList>
            <person name="He Y."/>
            <person name="Dong L."/>
            <person name="Wu D."/>
            <person name="Gao X."/>
            <person name="Lin Z."/>
        </authorList>
    </citation>
    <scope>NUCLEOTIDE SEQUENCE [LARGE SCALE GENOMIC DNA]</scope>
    <source>
        <strain evidence="1 2">61-15</strain>
    </source>
</reference>
<accession>A0ABV4D284</accession>
<gene>
    <name evidence="1" type="ORF">AALA52_05325</name>
</gene>